<evidence type="ECO:0000256" key="1">
    <source>
        <dbReference type="SAM" id="Phobius"/>
    </source>
</evidence>
<name>A0ABT7HK83_9FUSO</name>
<reference evidence="2 3" key="1">
    <citation type="submission" date="2023-06" db="EMBL/GenBank/DDBJ databases">
        <title>Antibody response to the Sneathia vaginalis cytopathogenic toxin A during pregnancy.</title>
        <authorList>
            <person name="Mccoy Z.T."/>
            <person name="Serrano M.G."/>
            <person name="Spaine K."/>
            <person name="Edwards D.J."/>
            <person name="Buck G.A."/>
            <person name="Jefferson K."/>
        </authorList>
    </citation>
    <scope>NUCLEOTIDE SEQUENCE [LARGE SCALE GENOMIC DNA]</scope>
    <source>
        <strain evidence="2 3">CCUG 42621</strain>
    </source>
</reference>
<feature type="transmembrane region" description="Helical" evidence="1">
    <location>
        <begin position="48"/>
        <end position="68"/>
    </location>
</feature>
<organism evidence="2 3">
    <name type="scientific">Sneathia sanguinegens</name>
    <dbReference type="NCBI Taxonomy" id="40543"/>
    <lineage>
        <taxon>Bacteria</taxon>
        <taxon>Fusobacteriati</taxon>
        <taxon>Fusobacteriota</taxon>
        <taxon>Fusobacteriia</taxon>
        <taxon>Fusobacteriales</taxon>
        <taxon>Leptotrichiaceae</taxon>
        <taxon>Sneathia</taxon>
    </lineage>
</organism>
<keyword evidence="1" id="KW-0812">Transmembrane</keyword>
<gene>
    <name evidence="2" type="ORF">QQA45_05285</name>
</gene>
<evidence type="ECO:0000313" key="2">
    <source>
        <dbReference type="EMBL" id="MDK9580926.1"/>
    </source>
</evidence>
<dbReference type="Proteomes" id="UP001225134">
    <property type="component" value="Unassembled WGS sequence"/>
</dbReference>
<evidence type="ECO:0000313" key="3">
    <source>
        <dbReference type="Proteomes" id="UP001225134"/>
    </source>
</evidence>
<proteinExistence type="predicted"/>
<sequence length="155" mass="18520">MIKKILNGKKMKISQNILVTYLIFLYMLIPSIGIYFIFNFIILRKANLIFLLVPLIYFSIYELLQKILYKKIKINKNVIISFFVLVLIVRIPFSYIFLPISLILLLRELKIKDSIFVAMELIKNNIFRILFTYFAHIFILSIVFSAYFIIKINFF</sequence>
<keyword evidence="1" id="KW-1133">Transmembrane helix</keyword>
<feature type="transmembrane region" description="Helical" evidence="1">
    <location>
        <begin position="80"/>
        <end position="106"/>
    </location>
</feature>
<accession>A0ABT7HK83</accession>
<dbReference type="EMBL" id="JASSPP010000008">
    <property type="protein sequence ID" value="MDK9580926.1"/>
    <property type="molecule type" value="Genomic_DNA"/>
</dbReference>
<feature type="transmembrane region" description="Helical" evidence="1">
    <location>
        <begin position="21"/>
        <end position="42"/>
    </location>
</feature>
<keyword evidence="3" id="KW-1185">Reference proteome</keyword>
<feature type="transmembrane region" description="Helical" evidence="1">
    <location>
        <begin position="126"/>
        <end position="150"/>
    </location>
</feature>
<comment type="caution">
    <text evidence="2">The sequence shown here is derived from an EMBL/GenBank/DDBJ whole genome shotgun (WGS) entry which is preliminary data.</text>
</comment>
<protein>
    <submittedName>
        <fullName evidence="2">Uncharacterized protein</fullName>
    </submittedName>
</protein>
<keyword evidence="1" id="KW-0472">Membrane</keyword>
<dbReference type="RefSeq" id="WP_285153166.1">
    <property type="nucleotide sequence ID" value="NZ_JASSPP010000008.1"/>
</dbReference>